<dbReference type="EMBL" id="CP001087">
    <property type="protein sequence ID" value="ACN15128.1"/>
    <property type="molecule type" value="Genomic_DNA"/>
</dbReference>
<keyword evidence="2" id="KW-1185">Reference proteome</keyword>
<reference evidence="1 2" key="1">
    <citation type="journal article" date="2009" name="Environ. Microbiol.">
        <title>Genome sequence of Desulfobacterium autotrophicum HRM2, a marine sulfate reducer oxidizing organic carbon completely to carbon dioxide.</title>
        <authorList>
            <person name="Strittmatter A.W."/>
            <person name="Liesegang H."/>
            <person name="Rabus R."/>
            <person name="Decker I."/>
            <person name="Amann J."/>
            <person name="Andres S."/>
            <person name="Henne A."/>
            <person name="Fricke W.F."/>
            <person name="Martinez-Arias R."/>
            <person name="Bartels D."/>
            <person name="Goesmann A."/>
            <person name="Krause L."/>
            <person name="Puehler A."/>
            <person name="Klenk H.P."/>
            <person name="Richter M."/>
            <person name="Schuler M."/>
            <person name="Gloeckner F.O."/>
            <person name="Meyerdierks A."/>
            <person name="Gottschalk G."/>
            <person name="Amann R."/>
        </authorList>
    </citation>
    <scope>NUCLEOTIDE SEQUENCE [LARGE SCALE GENOMIC DNA]</scope>
    <source>
        <strain evidence="2">ATCC 43914 / DSM 3382 / HRM2</strain>
    </source>
</reference>
<dbReference type="Proteomes" id="UP000000442">
    <property type="component" value="Chromosome"/>
</dbReference>
<sequence>MKRQSYNGPALRVFTSSQPRQLLFFMLFGDQRRRWERDISLKLWELELSFLIDMTHIITHSKWQRAIVFNVE</sequence>
<proteinExistence type="predicted"/>
<dbReference type="HOGENOM" id="CLU_2715730_0_0_7"/>
<evidence type="ECO:0000313" key="2">
    <source>
        <dbReference type="Proteomes" id="UP000000442"/>
    </source>
</evidence>
<dbReference type="AlphaFoldDB" id="C0QCQ1"/>
<evidence type="ECO:0000313" key="1">
    <source>
        <dbReference type="EMBL" id="ACN15128.1"/>
    </source>
</evidence>
<name>C0QCQ1_DESAH</name>
<organism evidence="1 2">
    <name type="scientific">Desulforapulum autotrophicum (strain ATCC 43914 / DSM 3382 / VKM B-1955 / HRM2)</name>
    <name type="common">Desulfobacterium autotrophicum</name>
    <dbReference type="NCBI Taxonomy" id="177437"/>
    <lineage>
        <taxon>Bacteria</taxon>
        <taxon>Pseudomonadati</taxon>
        <taxon>Thermodesulfobacteriota</taxon>
        <taxon>Desulfobacteria</taxon>
        <taxon>Desulfobacterales</taxon>
        <taxon>Desulfobacteraceae</taxon>
        <taxon>Desulforapulum</taxon>
    </lineage>
</organism>
<dbReference type="KEGG" id="dat:HRM2_20270"/>
<protein>
    <submittedName>
        <fullName evidence="1">Uncharacterized protein</fullName>
    </submittedName>
</protein>
<gene>
    <name evidence="1" type="ordered locus">HRM2_20270</name>
</gene>
<accession>C0QCQ1</accession>